<dbReference type="AlphaFoldDB" id="A0AA88UN34"/>
<feature type="domain" description="DUF7358" evidence="2">
    <location>
        <begin position="7"/>
        <end position="91"/>
    </location>
</feature>
<dbReference type="PANTHER" id="PTHR47030:SF2">
    <property type="entry name" value="LIPASE CLASS 3 FAMILY PROTEIN"/>
    <property type="match status" value="1"/>
</dbReference>
<evidence type="ECO:0000313" key="3">
    <source>
        <dbReference type="EMBL" id="KAK2991199.1"/>
    </source>
</evidence>
<dbReference type="Proteomes" id="UP001187471">
    <property type="component" value="Unassembled WGS sequence"/>
</dbReference>
<comment type="caution">
    <text evidence="3">The sequence shown here is derived from an EMBL/GenBank/DDBJ whole genome shotgun (WGS) entry which is preliminary data.</text>
</comment>
<accession>A0AA88UN34</accession>
<dbReference type="InterPro" id="IPR055782">
    <property type="entry name" value="DUF7358"/>
</dbReference>
<dbReference type="Pfam" id="PF24057">
    <property type="entry name" value="DUF7358"/>
    <property type="match status" value="2"/>
</dbReference>
<gene>
    <name evidence="3" type="ORF">RJ640_027171</name>
</gene>
<evidence type="ECO:0000259" key="2">
    <source>
        <dbReference type="Pfam" id="PF24057"/>
    </source>
</evidence>
<sequence length="383" mass="43581">MWVTANLKKLRWVTAILAVSNIIVIILGVILALFVYPNCERADAYPFAVIFLVSCVRIAVMIRTGIAQRATAMAVLSSPAEGPTDDALIRRLDSNATKWQHNLLVVFMIMVCCVALVPCCTGSDVLRWRSFYTTEDNAWKAHYREVFDHSIREALCCLGRVKYLTVLEEDEVYSVAQLLGDLVTYRASGTGHLEILAVQNRVLFYAMHLRLDAGLVGKGLALLQRHSQSPKPCDENVEAPEERMHEALVFHPFAEAAYTGLLLDFGRNPVFFPCAWLYRQGILTPWTRKRRPVLEGDNWWRGHAAAFLKYLNLSPETLRKGRVNQADECVDPQTKSQEQEKQYLALEDELYLDAEENAKEKRINSVLRETVNEILKFVRGMYI</sequence>
<keyword evidence="1" id="KW-0812">Transmembrane</keyword>
<dbReference type="PANTHER" id="PTHR47030">
    <property type="entry name" value="LIPASE CLASS 3 FAMILY PROTEIN"/>
    <property type="match status" value="1"/>
</dbReference>
<evidence type="ECO:0000256" key="1">
    <source>
        <dbReference type="SAM" id="Phobius"/>
    </source>
</evidence>
<feature type="domain" description="DUF7358" evidence="2">
    <location>
        <begin position="93"/>
        <end position="185"/>
    </location>
</feature>
<feature type="transmembrane region" description="Helical" evidence="1">
    <location>
        <begin position="42"/>
        <end position="60"/>
    </location>
</feature>
<keyword evidence="1" id="KW-0472">Membrane</keyword>
<proteinExistence type="predicted"/>
<protein>
    <recommendedName>
        <fullName evidence="2">DUF7358 domain-containing protein</fullName>
    </recommendedName>
</protein>
<feature type="transmembrane region" description="Helical" evidence="1">
    <location>
        <begin position="99"/>
        <end position="117"/>
    </location>
</feature>
<keyword evidence="4" id="KW-1185">Reference proteome</keyword>
<evidence type="ECO:0000313" key="4">
    <source>
        <dbReference type="Proteomes" id="UP001187471"/>
    </source>
</evidence>
<reference evidence="3" key="1">
    <citation type="submission" date="2022-12" db="EMBL/GenBank/DDBJ databases">
        <title>Draft genome assemblies for two species of Escallonia (Escalloniales).</title>
        <authorList>
            <person name="Chanderbali A."/>
            <person name="Dervinis C."/>
            <person name="Anghel I."/>
            <person name="Soltis D."/>
            <person name="Soltis P."/>
            <person name="Zapata F."/>
        </authorList>
    </citation>
    <scope>NUCLEOTIDE SEQUENCE</scope>
    <source>
        <strain evidence="3">UCBG92.1500</strain>
        <tissue evidence="3">Leaf</tissue>
    </source>
</reference>
<dbReference type="EMBL" id="JAVXUO010000556">
    <property type="protein sequence ID" value="KAK2991199.1"/>
    <property type="molecule type" value="Genomic_DNA"/>
</dbReference>
<name>A0AA88UN34_9ASTE</name>
<organism evidence="3 4">
    <name type="scientific">Escallonia rubra</name>
    <dbReference type="NCBI Taxonomy" id="112253"/>
    <lineage>
        <taxon>Eukaryota</taxon>
        <taxon>Viridiplantae</taxon>
        <taxon>Streptophyta</taxon>
        <taxon>Embryophyta</taxon>
        <taxon>Tracheophyta</taxon>
        <taxon>Spermatophyta</taxon>
        <taxon>Magnoliopsida</taxon>
        <taxon>eudicotyledons</taxon>
        <taxon>Gunneridae</taxon>
        <taxon>Pentapetalae</taxon>
        <taxon>asterids</taxon>
        <taxon>campanulids</taxon>
        <taxon>Escalloniales</taxon>
        <taxon>Escalloniaceae</taxon>
        <taxon>Escallonia</taxon>
    </lineage>
</organism>
<keyword evidence="1" id="KW-1133">Transmembrane helix</keyword>
<feature type="transmembrane region" description="Helical" evidence="1">
    <location>
        <begin position="12"/>
        <end position="36"/>
    </location>
</feature>